<evidence type="ECO:0000313" key="2">
    <source>
        <dbReference type="EMBL" id="KAF9583696.1"/>
    </source>
</evidence>
<feature type="region of interest" description="Disordered" evidence="1">
    <location>
        <begin position="663"/>
        <end position="694"/>
    </location>
</feature>
<feature type="region of interest" description="Disordered" evidence="1">
    <location>
        <begin position="184"/>
        <end position="207"/>
    </location>
</feature>
<evidence type="ECO:0000313" key="3">
    <source>
        <dbReference type="Proteomes" id="UP000780801"/>
    </source>
</evidence>
<dbReference type="SUPFAM" id="SSF50729">
    <property type="entry name" value="PH domain-like"/>
    <property type="match status" value="1"/>
</dbReference>
<proteinExistence type="predicted"/>
<feature type="compositionally biased region" description="Basic residues" evidence="1">
    <location>
        <begin position="27"/>
        <end position="39"/>
    </location>
</feature>
<evidence type="ECO:0000256" key="1">
    <source>
        <dbReference type="SAM" id="MobiDB-lite"/>
    </source>
</evidence>
<gene>
    <name evidence="2" type="ORF">BGW38_008833</name>
</gene>
<evidence type="ECO:0008006" key="4">
    <source>
        <dbReference type="Google" id="ProtNLM"/>
    </source>
</evidence>
<name>A0A9P6FYW1_9FUNG</name>
<accession>A0A9P6FYW1</accession>
<sequence>MQNDTFKRFSRDLHGALVVPANYLSKKNKKPPLHEKKRSAGQSDFSIADKTHYHHHRENNSYLNIERNSHFHSPALSTASLASDSVSVHNFSLSTISKTSDDNQSFTSLNGSCAGTLGMGYPHNPLPLPPFQPHQQQGQSQSLQRPLSLSIKTRKMGLGSLVRSPLSPTGATLKYGRLFPNESPTCPQEQQPAMVHCPPSVSSIDQLSPERRQWVRDCLQPMNDSMAASNTQSRTFGQESLHMSGSIIKSGRAWDTVGRHEQGRHQSMDDERVPAGVILNRQSFTKSGYRNTNEPTGLVLAKLMQVSNKATSKVFDIECSLRVGNVERTSYPSRSFKDSPGNTATMNEIFLFDINEPSHLEVEVTGTPVATKFGTMAGFTNSQVVHLGYINIPLSLKSTGKAVRTYKLHRRIPLGDGTYPSATAASSGFNLHTGLQFHGNNTSTSSIAKAIAKEKVDCEIVLMIGIHALEEPIEDRSWETEIIYQGDLTFMTRGVTRMASWKRYWTVLRGNSIKVYDAEYQLRRDAVAIIPLASVVNVHPPDYDKVDIGANVLAIAVDSTFVNMDPRQGLAKGQPVPSEEDVDLSDMDFKIYAFADSAYLHGVWKASLEEGLEQYRENMGLRREVLAARQYRLQKMKQGLQLQQQLKQQQLRSRSRSCLYDTGCLDEDGEERQGQRRKVKNAATRVEGGNGEDAEPLDLIDLKFVS</sequence>
<comment type="caution">
    <text evidence="2">The sequence shown here is derived from an EMBL/GenBank/DDBJ whole genome shotgun (WGS) entry which is preliminary data.</text>
</comment>
<dbReference type="EMBL" id="JAABOA010000622">
    <property type="protein sequence ID" value="KAF9583696.1"/>
    <property type="molecule type" value="Genomic_DNA"/>
</dbReference>
<dbReference type="Proteomes" id="UP000780801">
    <property type="component" value="Unassembled WGS sequence"/>
</dbReference>
<protein>
    <recommendedName>
        <fullName evidence="4">PH domain-containing protein</fullName>
    </recommendedName>
</protein>
<reference evidence="2" key="1">
    <citation type="journal article" date="2020" name="Fungal Divers.">
        <title>Resolving the Mortierellaceae phylogeny through synthesis of multi-gene phylogenetics and phylogenomics.</title>
        <authorList>
            <person name="Vandepol N."/>
            <person name="Liber J."/>
            <person name="Desiro A."/>
            <person name="Na H."/>
            <person name="Kennedy M."/>
            <person name="Barry K."/>
            <person name="Grigoriev I.V."/>
            <person name="Miller A.N."/>
            <person name="O'Donnell K."/>
            <person name="Stajich J.E."/>
            <person name="Bonito G."/>
        </authorList>
    </citation>
    <scope>NUCLEOTIDE SEQUENCE</scope>
    <source>
        <strain evidence="2">KOD1015</strain>
    </source>
</reference>
<dbReference type="AlphaFoldDB" id="A0A9P6FYW1"/>
<dbReference type="Gene3D" id="2.30.29.30">
    <property type="entry name" value="Pleckstrin-homology domain (PH domain)/Phosphotyrosine-binding domain (PTB)"/>
    <property type="match status" value="1"/>
</dbReference>
<organism evidence="2 3">
    <name type="scientific">Lunasporangiospora selenospora</name>
    <dbReference type="NCBI Taxonomy" id="979761"/>
    <lineage>
        <taxon>Eukaryota</taxon>
        <taxon>Fungi</taxon>
        <taxon>Fungi incertae sedis</taxon>
        <taxon>Mucoromycota</taxon>
        <taxon>Mortierellomycotina</taxon>
        <taxon>Mortierellomycetes</taxon>
        <taxon>Mortierellales</taxon>
        <taxon>Mortierellaceae</taxon>
        <taxon>Lunasporangiospora</taxon>
    </lineage>
</organism>
<keyword evidence="3" id="KW-1185">Reference proteome</keyword>
<feature type="region of interest" description="Disordered" evidence="1">
    <location>
        <begin position="27"/>
        <end position="46"/>
    </location>
</feature>
<dbReference type="OrthoDB" id="2119658at2759"/>
<dbReference type="InterPro" id="IPR011993">
    <property type="entry name" value="PH-like_dom_sf"/>
</dbReference>